<reference evidence="2" key="1">
    <citation type="journal article" date="2023" name="Nat. Plants">
        <title>Single-cell RNA sequencing provides a high-resolution roadmap for understanding the multicellular compartmentation of specialized metabolism.</title>
        <authorList>
            <person name="Sun S."/>
            <person name="Shen X."/>
            <person name="Li Y."/>
            <person name="Li Y."/>
            <person name="Wang S."/>
            <person name="Li R."/>
            <person name="Zhang H."/>
            <person name="Shen G."/>
            <person name="Guo B."/>
            <person name="Wei J."/>
            <person name="Xu J."/>
            <person name="St-Pierre B."/>
            <person name="Chen S."/>
            <person name="Sun C."/>
        </authorList>
    </citation>
    <scope>NUCLEOTIDE SEQUENCE [LARGE SCALE GENOMIC DNA]</scope>
</reference>
<proteinExistence type="predicted"/>
<evidence type="ECO:0000313" key="1">
    <source>
        <dbReference type="EMBL" id="KAI5665497.1"/>
    </source>
</evidence>
<dbReference type="EMBL" id="CM044704">
    <property type="protein sequence ID" value="KAI5665497.1"/>
    <property type="molecule type" value="Genomic_DNA"/>
</dbReference>
<comment type="caution">
    <text evidence="1">The sequence shown here is derived from an EMBL/GenBank/DDBJ whole genome shotgun (WGS) entry which is preliminary data.</text>
</comment>
<accession>A0ACC0AYH2</accession>
<dbReference type="Proteomes" id="UP001060085">
    <property type="component" value="Linkage Group LG04"/>
</dbReference>
<protein>
    <submittedName>
        <fullName evidence="1">Uncharacterized protein</fullName>
    </submittedName>
</protein>
<gene>
    <name evidence="1" type="ORF">M9H77_15350</name>
</gene>
<organism evidence="1 2">
    <name type="scientific">Catharanthus roseus</name>
    <name type="common">Madagascar periwinkle</name>
    <name type="synonym">Vinca rosea</name>
    <dbReference type="NCBI Taxonomy" id="4058"/>
    <lineage>
        <taxon>Eukaryota</taxon>
        <taxon>Viridiplantae</taxon>
        <taxon>Streptophyta</taxon>
        <taxon>Embryophyta</taxon>
        <taxon>Tracheophyta</taxon>
        <taxon>Spermatophyta</taxon>
        <taxon>Magnoliopsida</taxon>
        <taxon>eudicotyledons</taxon>
        <taxon>Gunneridae</taxon>
        <taxon>Pentapetalae</taxon>
        <taxon>asterids</taxon>
        <taxon>lamiids</taxon>
        <taxon>Gentianales</taxon>
        <taxon>Apocynaceae</taxon>
        <taxon>Rauvolfioideae</taxon>
        <taxon>Vinceae</taxon>
        <taxon>Catharanthinae</taxon>
        <taxon>Catharanthus</taxon>
    </lineage>
</organism>
<evidence type="ECO:0000313" key="2">
    <source>
        <dbReference type="Proteomes" id="UP001060085"/>
    </source>
</evidence>
<keyword evidence="2" id="KW-1185">Reference proteome</keyword>
<name>A0ACC0AYH2_CATRO</name>
<sequence length="80" mass="9196">MDYGKAAAKNSIRNDSTAGEEEGDCHGDNEAKSLALRPASRIMMTKWSYRLEVQDPVQTRNHQRQNQLSYARPTDYFVLY</sequence>